<dbReference type="SFLD" id="SFLDS00005">
    <property type="entry name" value="Isoprenoid_Synthase_Type_I"/>
    <property type="match status" value="1"/>
</dbReference>
<dbReference type="Proteomes" id="UP000326711">
    <property type="component" value="Chromosome"/>
</dbReference>
<evidence type="ECO:0000256" key="4">
    <source>
        <dbReference type="ARBA" id="ARBA00022679"/>
    </source>
</evidence>
<dbReference type="SFLD" id="SFLDG01017">
    <property type="entry name" value="Polyprenyl_Transferase_Like"/>
    <property type="match status" value="1"/>
</dbReference>
<evidence type="ECO:0000256" key="7">
    <source>
        <dbReference type="RuleBase" id="RU004466"/>
    </source>
</evidence>
<organism evidence="8 9">
    <name type="scientific">Corynebacterium urogenitale</name>
    <dbReference type="NCBI Taxonomy" id="2487892"/>
    <lineage>
        <taxon>Bacteria</taxon>
        <taxon>Bacillati</taxon>
        <taxon>Actinomycetota</taxon>
        <taxon>Actinomycetes</taxon>
        <taxon>Mycobacteriales</taxon>
        <taxon>Corynebacteriaceae</taxon>
        <taxon>Corynebacterium</taxon>
    </lineage>
</organism>
<dbReference type="EC" id="2.5.1.10" evidence="8"/>
<dbReference type="InterPro" id="IPR008949">
    <property type="entry name" value="Isoprenoid_synthase_dom_sf"/>
</dbReference>
<keyword evidence="9" id="KW-1185">Reference proteome</keyword>
<comment type="cofactor">
    <cofactor evidence="1">
        <name>Mg(2+)</name>
        <dbReference type="ChEBI" id="CHEBI:18420"/>
    </cofactor>
</comment>
<evidence type="ECO:0000256" key="1">
    <source>
        <dbReference type="ARBA" id="ARBA00001946"/>
    </source>
</evidence>
<dbReference type="GO" id="GO:0046872">
    <property type="term" value="F:metal ion binding"/>
    <property type="evidence" value="ECO:0007669"/>
    <property type="project" value="UniProtKB-KW"/>
</dbReference>
<dbReference type="InterPro" id="IPR000092">
    <property type="entry name" value="Polyprenyl_synt"/>
</dbReference>
<gene>
    <name evidence="8" type="ORF">CUROG_03785</name>
</gene>
<dbReference type="InterPro" id="IPR033749">
    <property type="entry name" value="Polyprenyl_synt_CS"/>
</dbReference>
<keyword evidence="5" id="KW-0479">Metal-binding</keyword>
<dbReference type="PROSITE" id="PS00723">
    <property type="entry name" value="POLYPRENYL_SYNTHASE_1"/>
    <property type="match status" value="1"/>
</dbReference>
<dbReference type="CDD" id="cd00685">
    <property type="entry name" value="Trans_IPPS_HT"/>
    <property type="match status" value="1"/>
</dbReference>
<dbReference type="PANTHER" id="PTHR12001">
    <property type="entry name" value="GERANYLGERANYL PYROPHOSPHATE SYNTHASE"/>
    <property type="match status" value="1"/>
</dbReference>
<sequence>MLSVLVPRVGSWAVILPSVEWGAMTSPVSQWSLDAPLSAVPEAVHKVLSHYFEESSQEFSAIGREFDQAVSYLKDFVLLGGKRVRPMFAWAGLRAGLEGGGGSLSIPFPDDATVNPAALLTAVSALELIQACALIHDDIIDKSDTRRGHPTTHRRFESEHREKGWLGSSEHYGVSQAILTGDLALAWADDMLHDSGVSAQALGNVRIPWRAMRSEVIAGQILDVTVEANGSEDVEDSYKVMEYKTASYTVARPLHLGAALVGADEQVVELLRAVGHDVGVVFQLRDDQLGVFGDPSMTGKPSGDDLRTGKRTALINLALAQGTESDVDKLTKSLGTVQDEADIDVLREIIVRTGAAQAIEEEIQIRSRRAIDALQDSPLDAGIKTELTGLTEKLSNRKF</sequence>
<dbReference type="EMBL" id="CP045032">
    <property type="protein sequence ID" value="QFQ02136.1"/>
    <property type="molecule type" value="Genomic_DNA"/>
</dbReference>
<evidence type="ECO:0000313" key="8">
    <source>
        <dbReference type="EMBL" id="QFQ02136.1"/>
    </source>
</evidence>
<dbReference type="GO" id="GO:0004337">
    <property type="term" value="F:(2E,6E)-farnesyl diphosphate synthase activity"/>
    <property type="evidence" value="ECO:0007669"/>
    <property type="project" value="UniProtKB-EC"/>
</dbReference>
<comment type="pathway">
    <text evidence="2">Isoprenoid biosynthesis.</text>
</comment>
<dbReference type="GO" id="GO:0008299">
    <property type="term" value="P:isoprenoid biosynthetic process"/>
    <property type="evidence" value="ECO:0007669"/>
    <property type="project" value="InterPro"/>
</dbReference>
<comment type="similarity">
    <text evidence="3 7">Belongs to the FPP/GGPP synthase family.</text>
</comment>
<evidence type="ECO:0000256" key="6">
    <source>
        <dbReference type="ARBA" id="ARBA00022842"/>
    </source>
</evidence>
<evidence type="ECO:0000256" key="2">
    <source>
        <dbReference type="ARBA" id="ARBA00005128"/>
    </source>
</evidence>
<evidence type="ECO:0000313" key="9">
    <source>
        <dbReference type="Proteomes" id="UP000326711"/>
    </source>
</evidence>
<dbReference type="KEGG" id="cuo:CUROG_03785"/>
<name>A0A5J6Z539_9CORY</name>
<evidence type="ECO:0000256" key="3">
    <source>
        <dbReference type="ARBA" id="ARBA00006706"/>
    </source>
</evidence>
<evidence type="ECO:0000256" key="5">
    <source>
        <dbReference type="ARBA" id="ARBA00022723"/>
    </source>
</evidence>
<dbReference type="AlphaFoldDB" id="A0A5J6Z539"/>
<reference evidence="9" key="1">
    <citation type="submission" date="2019-10" db="EMBL/GenBank/DDBJ databases">
        <title>Complete genome sequence of Corynebacterium urogenitalis DSM 108747, isolated from the genital tract of a cow.</title>
        <authorList>
            <person name="Ruckert C."/>
            <person name="Ballas P."/>
            <person name="Wagener K."/>
            <person name="Drillich M."/>
            <person name="Kaempfer P."/>
            <person name="Busse H.-J."/>
            <person name="Ehling-Schulz M."/>
        </authorList>
    </citation>
    <scope>NUCLEOTIDE SEQUENCE [LARGE SCALE GENOMIC DNA]</scope>
    <source>
        <strain evidence="9">LMM 1652</strain>
    </source>
</reference>
<dbReference type="Gene3D" id="1.10.600.10">
    <property type="entry name" value="Farnesyl Diphosphate Synthase"/>
    <property type="match status" value="1"/>
</dbReference>
<keyword evidence="4 7" id="KW-0808">Transferase</keyword>
<dbReference type="PANTHER" id="PTHR12001:SF85">
    <property type="entry name" value="SHORT CHAIN ISOPRENYL DIPHOSPHATE SYNTHASE"/>
    <property type="match status" value="1"/>
</dbReference>
<dbReference type="Pfam" id="PF00348">
    <property type="entry name" value="polyprenyl_synt"/>
    <property type="match status" value="1"/>
</dbReference>
<dbReference type="SUPFAM" id="SSF48576">
    <property type="entry name" value="Terpenoid synthases"/>
    <property type="match status" value="1"/>
</dbReference>
<proteinExistence type="inferred from homology"/>
<accession>A0A5J6Z539</accession>
<keyword evidence="6" id="KW-0460">Magnesium</keyword>
<protein>
    <submittedName>
        <fullName evidence="8">(2E,6E)-farnesyl diphosphate synthase</fullName>
        <ecNumber evidence="8">2.5.1.10</ecNumber>
    </submittedName>
</protein>